<dbReference type="RefSeq" id="WP_264144533.1">
    <property type="nucleotide sequence ID" value="NZ_JAOYEY010000050.1"/>
</dbReference>
<sequence length="48" mass="5617">MFDPTVFDNLKVVIEGYIYDMDIDEQISVTDRSDIIDLAKMSRQYSIL</sequence>
<protein>
    <submittedName>
        <fullName evidence="1">Uncharacterized protein</fullName>
    </submittedName>
</protein>
<organism evidence="1 2">
    <name type="scientific">Metabacillus halosaccharovorans</name>
    <dbReference type="NCBI Taxonomy" id="930124"/>
    <lineage>
        <taxon>Bacteria</taxon>
        <taxon>Bacillati</taxon>
        <taxon>Bacillota</taxon>
        <taxon>Bacilli</taxon>
        <taxon>Bacillales</taxon>
        <taxon>Bacillaceae</taxon>
        <taxon>Metabacillus</taxon>
    </lineage>
</organism>
<reference evidence="1 2" key="1">
    <citation type="submission" date="2022-10" db="EMBL/GenBank/DDBJ databases">
        <title>Draft genome assembly of moderately radiation resistant bacterium Metabacillus halosaccharovorans.</title>
        <authorList>
            <person name="Pal S."/>
            <person name="Gopinathan A."/>
        </authorList>
    </citation>
    <scope>NUCLEOTIDE SEQUENCE [LARGE SCALE GENOMIC DNA]</scope>
    <source>
        <strain evidence="1 2">VITHBRA001</strain>
    </source>
</reference>
<keyword evidence="2" id="KW-1185">Reference proteome</keyword>
<evidence type="ECO:0000313" key="2">
    <source>
        <dbReference type="Proteomes" id="UP001526147"/>
    </source>
</evidence>
<dbReference type="EMBL" id="JAOYEY010000050">
    <property type="protein sequence ID" value="MCV9888442.1"/>
    <property type="molecule type" value="Genomic_DNA"/>
</dbReference>
<accession>A0ABT3DN16</accession>
<comment type="caution">
    <text evidence="1">The sequence shown here is derived from an EMBL/GenBank/DDBJ whole genome shotgun (WGS) entry which is preliminary data.</text>
</comment>
<dbReference type="Proteomes" id="UP001526147">
    <property type="component" value="Unassembled WGS sequence"/>
</dbReference>
<proteinExistence type="predicted"/>
<evidence type="ECO:0000313" key="1">
    <source>
        <dbReference type="EMBL" id="MCV9888442.1"/>
    </source>
</evidence>
<gene>
    <name evidence="1" type="ORF">OIH86_22580</name>
</gene>
<name>A0ABT3DN16_9BACI</name>